<dbReference type="CDD" id="cd16377">
    <property type="entry name" value="23S_rRNA_IVP_like"/>
    <property type="match status" value="1"/>
</dbReference>
<reference evidence="2" key="1">
    <citation type="journal article" date="2015" name="Genome Announc.">
        <title>Draft Genome Sequence of an Anaerobic Ammonium-Oxidizing Bacterium, "Candidatus Brocadia sinica".</title>
        <authorList>
            <person name="Oshiki M."/>
            <person name="Shinyako-Hata K."/>
            <person name="Satoh H."/>
            <person name="Okabe S."/>
        </authorList>
    </citation>
    <scope>NUCLEOTIDE SEQUENCE [LARGE SCALE GENOMIC DNA]</scope>
    <source>
        <strain evidence="2">JPN1</strain>
    </source>
</reference>
<dbReference type="Proteomes" id="UP000032309">
    <property type="component" value="Unassembled WGS sequence"/>
</dbReference>
<proteinExistence type="predicted"/>
<dbReference type="Gene3D" id="1.20.1440.60">
    <property type="entry name" value="23S rRNA-intervening sequence"/>
    <property type="match status" value="1"/>
</dbReference>
<evidence type="ECO:0000313" key="2">
    <source>
        <dbReference type="Proteomes" id="UP000032309"/>
    </source>
</evidence>
<dbReference type="NCBIfam" id="TIGR02436">
    <property type="entry name" value="four helix bundle protein"/>
    <property type="match status" value="1"/>
</dbReference>
<gene>
    <name evidence="1" type="ORF">BROSI_A3294</name>
</gene>
<sequence>MAMDIYHLAKSFPKDELYSLISQIRKSSRSVCSNIAEGYRKRQYPAHFVSKISDADMENSETQVWIDFAFHCKYINEQTQKDLLNKSTEAGKLLNYMIENPEKYLRKNIKPVSDSLGIDT</sequence>
<name>A0ABQ0K130_9BACT</name>
<dbReference type="PANTHER" id="PTHR38471">
    <property type="entry name" value="FOUR HELIX BUNDLE PROTEIN"/>
    <property type="match status" value="1"/>
</dbReference>
<organism evidence="1 2">
    <name type="scientific">Candidatus Brocadia sinica JPN1</name>
    <dbReference type="NCBI Taxonomy" id="1197129"/>
    <lineage>
        <taxon>Bacteria</taxon>
        <taxon>Pseudomonadati</taxon>
        <taxon>Planctomycetota</taxon>
        <taxon>Candidatus Brocadiia</taxon>
        <taxon>Candidatus Brocadiales</taxon>
        <taxon>Candidatus Brocadiaceae</taxon>
        <taxon>Candidatus Brocadia</taxon>
    </lineage>
</organism>
<dbReference type="EMBL" id="BAFN01000001">
    <property type="protein sequence ID" value="GAN34751.1"/>
    <property type="molecule type" value="Genomic_DNA"/>
</dbReference>
<evidence type="ECO:0008006" key="3">
    <source>
        <dbReference type="Google" id="ProtNLM"/>
    </source>
</evidence>
<keyword evidence="2" id="KW-1185">Reference proteome</keyword>
<dbReference type="SUPFAM" id="SSF158446">
    <property type="entry name" value="IVS-encoded protein-like"/>
    <property type="match status" value="1"/>
</dbReference>
<accession>A0ABQ0K130</accession>
<evidence type="ECO:0000313" key="1">
    <source>
        <dbReference type="EMBL" id="GAN34751.1"/>
    </source>
</evidence>
<dbReference type="InterPro" id="IPR036583">
    <property type="entry name" value="23S_rRNA_IVS_sf"/>
</dbReference>
<dbReference type="InterPro" id="IPR012657">
    <property type="entry name" value="23S_rRNA-intervening_sequence"/>
</dbReference>
<dbReference type="PANTHER" id="PTHR38471:SF2">
    <property type="entry name" value="FOUR HELIX BUNDLE PROTEIN"/>
    <property type="match status" value="1"/>
</dbReference>
<protein>
    <recommendedName>
        <fullName evidence="3">S23 ribosomal protein</fullName>
    </recommendedName>
</protein>
<dbReference type="Pfam" id="PF05635">
    <property type="entry name" value="23S_rRNA_IVP"/>
    <property type="match status" value="1"/>
</dbReference>
<comment type="caution">
    <text evidence="1">The sequence shown here is derived from an EMBL/GenBank/DDBJ whole genome shotgun (WGS) entry which is preliminary data.</text>
</comment>